<keyword evidence="3 4" id="KW-0663">Pyridoxal phosphate</keyword>
<keyword evidence="2 5" id="KW-0032">Aminotransferase</keyword>
<gene>
    <name evidence="5" type="ORF">FRZ44_44180</name>
</gene>
<dbReference type="PIRSF" id="PIRSF000521">
    <property type="entry name" value="Transaminase_4ab_Lys_Orn"/>
    <property type="match status" value="1"/>
</dbReference>
<dbReference type="PANTHER" id="PTHR11986:SF112">
    <property type="entry name" value="PUTRESCINE AMINOTRANSFERASE"/>
    <property type="match status" value="1"/>
</dbReference>
<dbReference type="SUPFAM" id="SSF53383">
    <property type="entry name" value="PLP-dependent transferases"/>
    <property type="match status" value="1"/>
</dbReference>
<keyword evidence="6" id="KW-1185">Reference proteome</keyword>
<dbReference type="GO" id="GO:0030170">
    <property type="term" value="F:pyridoxal phosphate binding"/>
    <property type="evidence" value="ECO:0007669"/>
    <property type="project" value="InterPro"/>
</dbReference>
<evidence type="ECO:0000256" key="4">
    <source>
        <dbReference type="RuleBase" id="RU003560"/>
    </source>
</evidence>
<dbReference type="InterPro" id="IPR015421">
    <property type="entry name" value="PyrdxlP-dep_Trfase_major"/>
</dbReference>
<evidence type="ECO:0000256" key="2">
    <source>
        <dbReference type="ARBA" id="ARBA00022576"/>
    </source>
</evidence>
<proteinExistence type="inferred from homology"/>
<dbReference type="GO" id="GO:0033094">
    <property type="term" value="F:putrescine--2-oxoglutarate transaminase activity"/>
    <property type="evidence" value="ECO:0007669"/>
    <property type="project" value="TreeGrafter"/>
</dbReference>
<dbReference type="Pfam" id="PF00202">
    <property type="entry name" value="Aminotran_3"/>
    <property type="match status" value="1"/>
</dbReference>
<reference evidence="5 6" key="1">
    <citation type="submission" date="2019-08" db="EMBL/GenBank/DDBJ databases">
        <title>Hyperibacter terrae gen. nov., sp. nov. and Hyperibacter viscosus sp. nov., two new members in the family Rhodospirillaceae isolated from the rhizosphere of Hypericum perforatum.</title>
        <authorList>
            <person name="Noviana Z."/>
        </authorList>
    </citation>
    <scope>NUCLEOTIDE SEQUENCE [LARGE SCALE GENOMIC DNA]</scope>
    <source>
        <strain evidence="5 6">R5913</strain>
    </source>
</reference>
<dbReference type="Proteomes" id="UP000326202">
    <property type="component" value="Chromosome"/>
</dbReference>
<dbReference type="CDD" id="cd00610">
    <property type="entry name" value="OAT_like"/>
    <property type="match status" value="1"/>
</dbReference>
<dbReference type="InterPro" id="IPR015422">
    <property type="entry name" value="PyrdxlP-dep_Trfase_small"/>
</dbReference>
<evidence type="ECO:0000256" key="3">
    <source>
        <dbReference type="ARBA" id="ARBA00022898"/>
    </source>
</evidence>
<dbReference type="InterPro" id="IPR050103">
    <property type="entry name" value="Class-III_PLP-dep_AT"/>
</dbReference>
<dbReference type="GO" id="GO:0009447">
    <property type="term" value="P:putrescine catabolic process"/>
    <property type="evidence" value="ECO:0007669"/>
    <property type="project" value="TreeGrafter"/>
</dbReference>
<dbReference type="InterPro" id="IPR049704">
    <property type="entry name" value="Aminotrans_3_PPA_site"/>
</dbReference>
<evidence type="ECO:0000256" key="1">
    <source>
        <dbReference type="ARBA" id="ARBA00001933"/>
    </source>
</evidence>
<dbReference type="OrthoDB" id="9801834at2"/>
<protein>
    <submittedName>
        <fullName evidence="5">Aminotransferase</fullName>
    </submittedName>
</protein>
<dbReference type="InterPro" id="IPR005814">
    <property type="entry name" value="Aminotrans_3"/>
</dbReference>
<organism evidence="5 6">
    <name type="scientific">Hypericibacter terrae</name>
    <dbReference type="NCBI Taxonomy" id="2602015"/>
    <lineage>
        <taxon>Bacteria</taxon>
        <taxon>Pseudomonadati</taxon>
        <taxon>Pseudomonadota</taxon>
        <taxon>Alphaproteobacteria</taxon>
        <taxon>Rhodospirillales</taxon>
        <taxon>Dongiaceae</taxon>
        <taxon>Hypericibacter</taxon>
    </lineage>
</organism>
<dbReference type="EMBL" id="CP042906">
    <property type="protein sequence ID" value="QEX19106.1"/>
    <property type="molecule type" value="Genomic_DNA"/>
</dbReference>
<dbReference type="GO" id="GO:0042802">
    <property type="term" value="F:identical protein binding"/>
    <property type="evidence" value="ECO:0007669"/>
    <property type="project" value="TreeGrafter"/>
</dbReference>
<dbReference type="Gene3D" id="3.90.1150.10">
    <property type="entry name" value="Aspartate Aminotransferase, domain 1"/>
    <property type="match status" value="1"/>
</dbReference>
<sequence length="428" mass="46743">MNFIHDRFASKRDAAEKSARYWNPAKTQFWQEVGIDFIIDRRKGYFLYDYSGKRLIDLHLNGGNFNLGHLNVELVATLKEGLDHFDMGNHHFPSLCRTALAEALHEASPDSLIYTVYGASGSEASDIAIKSARYATRRRKIVSAFKSYHGSTGLSVCAGDERFTERFLIARPEEFVNVPFNDLGAMEKALAGGDVAAVILETIPATYGFLMPQDGYLPGVKALCERHGALYIADEVQAGMMRTGEMWAAVKYGVVPDIIVVAKGIGGGIFPLGCAIMNERAGGWLKEDGFAHISTGGGSEIACVVALKVLEITQRPEVRANIQARAAQFRAGLDAIRARHPDFFLGIRQNGLIFGLEFPRPKGANPVMRAAYRNGVWAIFSTFDPSVLQFKPGLLVDAALAEEVLAIMDRSIAEAHAGVKSGRETVEG</sequence>
<dbReference type="AlphaFoldDB" id="A0A5J6MW94"/>
<comment type="similarity">
    <text evidence="4">Belongs to the class-III pyridoxal-phosphate-dependent aminotransferase family.</text>
</comment>
<dbReference type="PROSITE" id="PS00600">
    <property type="entry name" value="AA_TRANSFER_CLASS_3"/>
    <property type="match status" value="1"/>
</dbReference>
<dbReference type="PANTHER" id="PTHR11986">
    <property type="entry name" value="AMINOTRANSFERASE CLASS III"/>
    <property type="match status" value="1"/>
</dbReference>
<dbReference type="RefSeq" id="WP_151179198.1">
    <property type="nucleotide sequence ID" value="NZ_CP042906.1"/>
</dbReference>
<comment type="cofactor">
    <cofactor evidence="1">
        <name>pyridoxal 5'-phosphate</name>
        <dbReference type="ChEBI" id="CHEBI:597326"/>
    </cofactor>
</comment>
<name>A0A5J6MW94_9PROT</name>
<dbReference type="KEGG" id="htq:FRZ44_44180"/>
<accession>A0A5J6MW94</accession>
<evidence type="ECO:0000313" key="6">
    <source>
        <dbReference type="Proteomes" id="UP000326202"/>
    </source>
</evidence>
<keyword evidence="5" id="KW-0808">Transferase</keyword>
<evidence type="ECO:0000313" key="5">
    <source>
        <dbReference type="EMBL" id="QEX19106.1"/>
    </source>
</evidence>
<dbReference type="InterPro" id="IPR015424">
    <property type="entry name" value="PyrdxlP-dep_Trfase"/>
</dbReference>
<dbReference type="Gene3D" id="3.40.640.10">
    <property type="entry name" value="Type I PLP-dependent aspartate aminotransferase-like (Major domain)"/>
    <property type="match status" value="1"/>
</dbReference>